<name>E6S7H1_INTC7</name>
<gene>
    <name evidence="2" type="ordered locus">Intca_0311</name>
</gene>
<dbReference type="InterPro" id="IPR041657">
    <property type="entry name" value="HTH_17"/>
</dbReference>
<dbReference type="EMBL" id="CP002343">
    <property type="protein sequence ID" value="ADU46866.1"/>
    <property type="molecule type" value="Genomic_DNA"/>
</dbReference>
<reference evidence="2 3" key="1">
    <citation type="journal article" date="2010" name="Stand. Genomic Sci.">
        <title>Complete genome sequence of Intrasporangium calvum type strain (7 KIP).</title>
        <authorList>
            <person name="Del Rio T.G."/>
            <person name="Chertkov O."/>
            <person name="Yasawong M."/>
            <person name="Lucas S."/>
            <person name="Deshpande S."/>
            <person name="Cheng J.F."/>
            <person name="Detter C."/>
            <person name="Tapia R."/>
            <person name="Han C."/>
            <person name="Goodwin L."/>
            <person name="Pitluck S."/>
            <person name="Liolios K."/>
            <person name="Ivanova N."/>
            <person name="Mavromatis K."/>
            <person name="Pati A."/>
            <person name="Chen A."/>
            <person name="Palaniappan K."/>
            <person name="Land M."/>
            <person name="Hauser L."/>
            <person name="Chang Y.J."/>
            <person name="Jeffries C.D."/>
            <person name="Rohde M."/>
            <person name="Pukall R."/>
            <person name="Sikorski J."/>
            <person name="Goker M."/>
            <person name="Woyke T."/>
            <person name="Bristow J."/>
            <person name="Eisen J.A."/>
            <person name="Markowitz V."/>
            <person name="Hugenholtz P."/>
            <person name="Kyrpides N.C."/>
            <person name="Klenk H.P."/>
            <person name="Lapidus A."/>
        </authorList>
    </citation>
    <scope>NUCLEOTIDE SEQUENCE [LARGE SCALE GENOMIC DNA]</scope>
    <source>
        <strain evidence="3">ATCC 23552 / DSM 43043 / JCM 3097 / NBRC 12989 / 7 KIP</strain>
    </source>
</reference>
<organism evidence="2 3">
    <name type="scientific">Intrasporangium calvum (strain ATCC 23552 / DSM 43043 / JCM 3097 / NBRC 12989 / NCIMB 10167 / NRRL B-3866 / 7 KIP)</name>
    <dbReference type="NCBI Taxonomy" id="710696"/>
    <lineage>
        <taxon>Bacteria</taxon>
        <taxon>Bacillati</taxon>
        <taxon>Actinomycetota</taxon>
        <taxon>Actinomycetes</taxon>
        <taxon>Micrococcales</taxon>
        <taxon>Intrasporangiaceae</taxon>
        <taxon>Intrasporangium</taxon>
    </lineage>
</organism>
<evidence type="ECO:0000313" key="2">
    <source>
        <dbReference type="EMBL" id="ADU46866.1"/>
    </source>
</evidence>
<dbReference type="InterPro" id="IPR010093">
    <property type="entry name" value="SinI_DNA-bd"/>
</dbReference>
<keyword evidence="3" id="KW-1185">Reference proteome</keyword>
<dbReference type="NCBIfam" id="TIGR01764">
    <property type="entry name" value="excise"/>
    <property type="match status" value="1"/>
</dbReference>
<protein>
    <submittedName>
        <fullName evidence="2">DNA binding domain protein, excisionase family</fullName>
    </submittedName>
</protein>
<dbReference type="RefSeq" id="WP_013491188.1">
    <property type="nucleotide sequence ID" value="NC_014830.1"/>
</dbReference>
<dbReference type="eggNOG" id="ENOG50313KX">
    <property type="taxonomic scope" value="Bacteria"/>
</dbReference>
<dbReference type="KEGG" id="ica:Intca_0311"/>
<evidence type="ECO:0000259" key="1">
    <source>
        <dbReference type="Pfam" id="PF12728"/>
    </source>
</evidence>
<dbReference type="Pfam" id="PF12728">
    <property type="entry name" value="HTH_17"/>
    <property type="match status" value="1"/>
</dbReference>
<dbReference type="GO" id="GO:0003677">
    <property type="term" value="F:DNA binding"/>
    <property type="evidence" value="ECO:0007669"/>
    <property type="project" value="InterPro"/>
</dbReference>
<accession>E6S7H1</accession>
<feature type="domain" description="Helix-turn-helix" evidence="1">
    <location>
        <begin position="11"/>
        <end position="59"/>
    </location>
</feature>
<dbReference type="STRING" id="710696.Intca_0311"/>
<evidence type="ECO:0000313" key="3">
    <source>
        <dbReference type="Proteomes" id="UP000008914"/>
    </source>
</evidence>
<sequence length="66" mass="7718">METTAQAPTLLLNLNEVATHLRCTRRSVERQIARRRLRVVRIGRAVRVEREELDRFIASSRDCDGR</sequence>
<dbReference type="Proteomes" id="UP000008914">
    <property type="component" value="Chromosome"/>
</dbReference>
<dbReference type="HOGENOM" id="CLU_2825321_0_0_11"/>
<dbReference type="AlphaFoldDB" id="E6S7H1"/>
<proteinExistence type="predicted"/>